<dbReference type="Gene3D" id="3.40.50.720">
    <property type="entry name" value="NAD(P)-binding Rossmann-like Domain"/>
    <property type="match status" value="1"/>
</dbReference>
<dbReference type="GO" id="GO:0008763">
    <property type="term" value="F:UDP-N-acetylmuramate-L-alanine ligase activity"/>
    <property type="evidence" value="ECO:0007669"/>
    <property type="project" value="UniProtKB-EC"/>
</dbReference>
<evidence type="ECO:0000256" key="12">
    <source>
        <dbReference type="ARBA" id="ARBA00023316"/>
    </source>
</evidence>
<keyword evidence="4 14" id="KW-0963">Cytoplasm</keyword>
<evidence type="ECO:0000256" key="3">
    <source>
        <dbReference type="ARBA" id="ARBA00012211"/>
    </source>
</evidence>
<evidence type="ECO:0000256" key="9">
    <source>
        <dbReference type="ARBA" id="ARBA00022960"/>
    </source>
</evidence>
<keyword evidence="11 14" id="KW-0131">Cell cycle</keyword>
<comment type="subcellular location">
    <subcellularLocation>
        <location evidence="1 14">Cytoplasm</location>
    </subcellularLocation>
</comment>
<keyword evidence="19" id="KW-1185">Reference proteome</keyword>
<dbReference type="InterPro" id="IPR004101">
    <property type="entry name" value="Mur_ligase_C"/>
</dbReference>
<feature type="domain" description="Mur ligase central" evidence="17">
    <location>
        <begin position="93"/>
        <end position="272"/>
    </location>
</feature>
<feature type="binding site" evidence="14">
    <location>
        <begin position="95"/>
        <end position="101"/>
    </location>
    <ligand>
        <name>ATP</name>
        <dbReference type="ChEBI" id="CHEBI:30616"/>
    </ligand>
</feature>
<dbReference type="Pfam" id="PF08245">
    <property type="entry name" value="Mur_ligase_M"/>
    <property type="match status" value="1"/>
</dbReference>
<accession>A0ABS2CK18</accession>
<keyword evidence="8 14" id="KW-0067">ATP-binding</keyword>
<evidence type="ECO:0000259" key="17">
    <source>
        <dbReference type="Pfam" id="PF08245"/>
    </source>
</evidence>
<reference evidence="18" key="1">
    <citation type="submission" date="2021-02" db="EMBL/GenBank/DDBJ databases">
        <title>Phycicoccus sp. MQZ13P-5T, whole genome shotgun sequence.</title>
        <authorList>
            <person name="Tuo L."/>
        </authorList>
    </citation>
    <scope>NUCLEOTIDE SEQUENCE</scope>
    <source>
        <strain evidence="18">MQZ13P-5</strain>
    </source>
</reference>
<dbReference type="InterPro" id="IPR013221">
    <property type="entry name" value="Mur_ligase_cen"/>
</dbReference>
<feature type="domain" description="Mur ligase N-terminal catalytic" evidence="15">
    <location>
        <begin position="1"/>
        <end position="87"/>
    </location>
</feature>
<dbReference type="PANTHER" id="PTHR43445:SF3">
    <property type="entry name" value="UDP-N-ACETYLMURAMATE--L-ALANINE LIGASE"/>
    <property type="match status" value="1"/>
</dbReference>
<comment type="caution">
    <text evidence="18">The sequence shown here is derived from an EMBL/GenBank/DDBJ whole genome shotgun (WGS) entry which is preliminary data.</text>
</comment>
<comment type="similarity">
    <text evidence="14">Belongs to the MurCDEF family.</text>
</comment>
<evidence type="ECO:0000256" key="5">
    <source>
        <dbReference type="ARBA" id="ARBA00022598"/>
    </source>
</evidence>
<name>A0ABS2CK18_9MICO</name>
<dbReference type="InterPro" id="IPR036565">
    <property type="entry name" value="Mur-like_cat_sf"/>
</dbReference>
<evidence type="ECO:0000256" key="7">
    <source>
        <dbReference type="ARBA" id="ARBA00022741"/>
    </source>
</evidence>
<evidence type="ECO:0000256" key="2">
    <source>
        <dbReference type="ARBA" id="ARBA00004752"/>
    </source>
</evidence>
<gene>
    <name evidence="14 18" type="primary">murC</name>
    <name evidence="18" type="ORF">JQN70_07455</name>
</gene>
<dbReference type="InterPro" id="IPR005758">
    <property type="entry name" value="UDP-N-AcMur_Ala_ligase_MurC"/>
</dbReference>
<evidence type="ECO:0000256" key="1">
    <source>
        <dbReference type="ARBA" id="ARBA00004496"/>
    </source>
</evidence>
<keyword evidence="5 14" id="KW-0436">Ligase</keyword>
<organism evidence="18 19">
    <name type="scientific">Phycicoccus sonneratiae</name>
    <dbReference type="NCBI Taxonomy" id="2807628"/>
    <lineage>
        <taxon>Bacteria</taxon>
        <taxon>Bacillati</taxon>
        <taxon>Actinomycetota</taxon>
        <taxon>Actinomycetes</taxon>
        <taxon>Micrococcales</taxon>
        <taxon>Intrasporangiaceae</taxon>
        <taxon>Phycicoccus</taxon>
    </lineage>
</organism>
<evidence type="ECO:0000256" key="11">
    <source>
        <dbReference type="ARBA" id="ARBA00023306"/>
    </source>
</evidence>
<dbReference type="Pfam" id="PF02875">
    <property type="entry name" value="Mur_ligase_C"/>
    <property type="match status" value="1"/>
</dbReference>
<dbReference type="InterPro" id="IPR000713">
    <property type="entry name" value="Mur_ligase_N"/>
</dbReference>
<feature type="domain" description="Mur ligase C-terminal" evidence="16">
    <location>
        <begin position="295"/>
        <end position="430"/>
    </location>
</feature>
<dbReference type="InterPro" id="IPR050061">
    <property type="entry name" value="MurCDEF_pg_biosynth"/>
</dbReference>
<proteinExistence type="inferred from homology"/>
<evidence type="ECO:0000256" key="14">
    <source>
        <dbReference type="HAMAP-Rule" id="MF_00046"/>
    </source>
</evidence>
<protein>
    <recommendedName>
        <fullName evidence="3 14">UDP-N-acetylmuramate--L-alanine ligase</fullName>
        <ecNumber evidence="3 14">6.3.2.8</ecNumber>
    </recommendedName>
    <alternativeName>
        <fullName evidence="14">UDP-N-acetylmuramoyl-L-alanine synthetase</fullName>
    </alternativeName>
</protein>
<sequence length="451" mass="45457">MSAVARLLLARGVRVSGSDAADGPVLGALREAGATVWVGHDAGHLEGVDTVVVSSAVREDNPELAAARDAGLRVLHRSQALAALLAGSRAVAVAGANGKTSTTAMLVVALTEAGADPSFACGGEVAQLGTNATLGGGEAFVVEADESDGTFVVYRPEVGVVTTVQPDHLDFYGTAEAVADAYTEFAATVGGLLVVSADDPGARALAEAERARGRRVVTFGAAGGSDLRLGETVADGLGTRTPVLHRGTSHEFVLAVPGAHNVANAAAAFLAAVDGLGADPHAVLRGLAGFTGARRRFEVRGEVGGVTVVDDYAHNPAKVAAVVGTAAGVVARAGRGRVLVVFQPHLYSRTRDFAEEFAAALAPADHVVLLDVYGAREAPVPGVTSALIGDPLVELPGRRRVDVGTGRDAAVATLVAAARPGDLVLTVGAGDVTALGAPLLAALATREEESR</sequence>
<comment type="catalytic activity">
    <reaction evidence="13 14">
        <text>UDP-N-acetyl-alpha-D-muramate + L-alanine + ATP = UDP-N-acetyl-alpha-D-muramoyl-L-alanine + ADP + phosphate + H(+)</text>
        <dbReference type="Rhea" id="RHEA:23372"/>
        <dbReference type="ChEBI" id="CHEBI:15378"/>
        <dbReference type="ChEBI" id="CHEBI:30616"/>
        <dbReference type="ChEBI" id="CHEBI:43474"/>
        <dbReference type="ChEBI" id="CHEBI:57972"/>
        <dbReference type="ChEBI" id="CHEBI:70757"/>
        <dbReference type="ChEBI" id="CHEBI:83898"/>
        <dbReference type="ChEBI" id="CHEBI:456216"/>
        <dbReference type="EC" id="6.3.2.8"/>
    </reaction>
</comment>
<keyword evidence="10 14" id="KW-0573">Peptidoglycan synthesis</keyword>
<dbReference type="Proteomes" id="UP001430172">
    <property type="component" value="Unassembled WGS sequence"/>
</dbReference>
<dbReference type="InterPro" id="IPR036615">
    <property type="entry name" value="Mur_ligase_C_dom_sf"/>
</dbReference>
<dbReference type="EC" id="6.3.2.8" evidence="3 14"/>
<comment type="function">
    <text evidence="14">Cell wall formation.</text>
</comment>
<comment type="pathway">
    <text evidence="2 14">Cell wall biogenesis; peptidoglycan biosynthesis.</text>
</comment>
<dbReference type="SUPFAM" id="SSF51984">
    <property type="entry name" value="MurCD N-terminal domain"/>
    <property type="match status" value="1"/>
</dbReference>
<dbReference type="PANTHER" id="PTHR43445">
    <property type="entry name" value="UDP-N-ACETYLMURAMATE--L-ALANINE LIGASE-RELATED"/>
    <property type="match status" value="1"/>
</dbReference>
<evidence type="ECO:0000256" key="6">
    <source>
        <dbReference type="ARBA" id="ARBA00022618"/>
    </source>
</evidence>
<dbReference type="SUPFAM" id="SSF53244">
    <property type="entry name" value="MurD-like peptide ligases, peptide-binding domain"/>
    <property type="match status" value="1"/>
</dbReference>
<evidence type="ECO:0000256" key="4">
    <source>
        <dbReference type="ARBA" id="ARBA00022490"/>
    </source>
</evidence>
<evidence type="ECO:0000256" key="8">
    <source>
        <dbReference type="ARBA" id="ARBA00022840"/>
    </source>
</evidence>
<evidence type="ECO:0000256" key="10">
    <source>
        <dbReference type="ARBA" id="ARBA00022984"/>
    </source>
</evidence>
<evidence type="ECO:0000259" key="16">
    <source>
        <dbReference type="Pfam" id="PF02875"/>
    </source>
</evidence>
<keyword evidence="9 14" id="KW-0133">Cell shape</keyword>
<keyword evidence="6 14" id="KW-0132">Cell division</keyword>
<evidence type="ECO:0000256" key="13">
    <source>
        <dbReference type="ARBA" id="ARBA00047833"/>
    </source>
</evidence>
<evidence type="ECO:0000259" key="15">
    <source>
        <dbReference type="Pfam" id="PF01225"/>
    </source>
</evidence>
<dbReference type="Pfam" id="PF01225">
    <property type="entry name" value="Mur_ligase"/>
    <property type="match status" value="1"/>
</dbReference>
<evidence type="ECO:0000313" key="18">
    <source>
        <dbReference type="EMBL" id="MBM6400214.1"/>
    </source>
</evidence>
<dbReference type="SUPFAM" id="SSF53623">
    <property type="entry name" value="MurD-like peptide ligases, catalytic domain"/>
    <property type="match status" value="1"/>
</dbReference>
<dbReference type="Gene3D" id="3.40.1190.10">
    <property type="entry name" value="Mur-like, catalytic domain"/>
    <property type="match status" value="1"/>
</dbReference>
<dbReference type="HAMAP" id="MF_00046">
    <property type="entry name" value="MurC"/>
    <property type="match status" value="1"/>
</dbReference>
<keyword evidence="12 14" id="KW-0961">Cell wall biogenesis/degradation</keyword>
<evidence type="ECO:0000313" key="19">
    <source>
        <dbReference type="Proteomes" id="UP001430172"/>
    </source>
</evidence>
<dbReference type="NCBIfam" id="TIGR01082">
    <property type="entry name" value="murC"/>
    <property type="match status" value="1"/>
</dbReference>
<dbReference type="EMBL" id="JAFDVD010000008">
    <property type="protein sequence ID" value="MBM6400214.1"/>
    <property type="molecule type" value="Genomic_DNA"/>
</dbReference>
<keyword evidence="7 14" id="KW-0547">Nucleotide-binding</keyword>
<dbReference type="Gene3D" id="3.90.190.20">
    <property type="entry name" value="Mur ligase, C-terminal domain"/>
    <property type="match status" value="1"/>
</dbReference>